<organism evidence="2 3">
    <name type="scientific">Pulveribacter suum</name>
    <dbReference type="NCBI Taxonomy" id="2116657"/>
    <lineage>
        <taxon>Bacteria</taxon>
        <taxon>Pseudomonadati</taxon>
        <taxon>Pseudomonadota</taxon>
        <taxon>Betaproteobacteria</taxon>
        <taxon>Burkholderiales</taxon>
        <taxon>Comamonadaceae</taxon>
        <taxon>Pulveribacter</taxon>
    </lineage>
</organism>
<name>A0A2P1NGQ3_9BURK</name>
<keyword evidence="3" id="KW-1185">Reference proteome</keyword>
<accession>A0A2P1NGQ3</accession>
<dbReference type="CDD" id="cd12108">
    <property type="entry name" value="Hr-like"/>
    <property type="match status" value="1"/>
</dbReference>
<dbReference type="OrthoDB" id="8898809at2"/>
<dbReference type="EMBL" id="CP027792">
    <property type="protein sequence ID" value="AVP56249.1"/>
    <property type="molecule type" value="Genomic_DNA"/>
</dbReference>
<dbReference type="Proteomes" id="UP000241829">
    <property type="component" value="Chromosome"/>
</dbReference>
<dbReference type="KEGG" id="melm:C7H73_00265"/>
<dbReference type="Pfam" id="PF01814">
    <property type="entry name" value="Hemerythrin"/>
    <property type="match status" value="1"/>
</dbReference>
<dbReference type="InterPro" id="IPR012312">
    <property type="entry name" value="Hemerythrin-like"/>
</dbReference>
<evidence type="ECO:0000313" key="3">
    <source>
        <dbReference type="Proteomes" id="UP000241829"/>
    </source>
</evidence>
<dbReference type="AlphaFoldDB" id="A0A2P1NGQ3"/>
<sequence>MTGARVSLPGVRSPGAGFDEPFAMLEACHERVRRSLDLLARLRQYLQDTGWDESAAQAARDVLRYFDIAAPLHHEDEELHVFPPLLAGTPEQGVAQLVRQLQSDHVQMAERWAAARGALQALGEGSIRALAPGQEAALERFAHSYESHMRHEDATIYPAARALLDAETQQAMGQEMAQRRGASGSLSK</sequence>
<protein>
    <submittedName>
        <fullName evidence="2">Hemerythrin</fullName>
    </submittedName>
</protein>
<gene>
    <name evidence="2" type="ORF">C7H73_00265</name>
</gene>
<dbReference type="Gene3D" id="1.20.120.520">
    <property type="entry name" value="nmb1532 protein domain like"/>
    <property type="match status" value="1"/>
</dbReference>
<proteinExistence type="predicted"/>
<feature type="domain" description="Hemerythrin-like" evidence="1">
    <location>
        <begin position="22"/>
        <end position="160"/>
    </location>
</feature>
<reference evidence="3" key="1">
    <citation type="submission" date="2018-03" db="EMBL/GenBank/DDBJ databases">
        <title>Genome sequencing of Melaminivora sp. strain SC2-7.</title>
        <authorList>
            <person name="Kim S.-J."/>
            <person name="Heo J."/>
            <person name="Ahn J.-H."/>
            <person name="Kwon S.-W."/>
        </authorList>
    </citation>
    <scope>NUCLEOTIDE SEQUENCE [LARGE SCALE GENOMIC DNA]</scope>
    <source>
        <strain evidence="3">SC2-7</strain>
    </source>
</reference>
<evidence type="ECO:0000259" key="1">
    <source>
        <dbReference type="Pfam" id="PF01814"/>
    </source>
</evidence>
<dbReference type="RefSeq" id="WP_106844812.1">
    <property type="nucleotide sequence ID" value="NZ_CP027792.1"/>
</dbReference>
<evidence type="ECO:0000313" key="2">
    <source>
        <dbReference type="EMBL" id="AVP56249.1"/>
    </source>
</evidence>